<organism evidence="1">
    <name type="scientific">viral metagenome</name>
    <dbReference type="NCBI Taxonomy" id="1070528"/>
    <lineage>
        <taxon>unclassified sequences</taxon>
        <taxon>metagenomes</taxon>
        <taxon>organismal metagenomes</taxon>
    </lineage>
</organism>
<protein>
    <submittedName>
        <fullName evidence="1">Uncharacterized protein</fullName>
    </submittedName>
</protein>
<accession>A0A6M3LTJ4</accession>
<reference evidence="1" key="1">
    <citation type="submission" date="2020-03" db="EMBL/GenBank/DDBJ databases">
        <title>The deep terrestrial virosphere.</title>
        <authorList>
            <person name="Holmfeldt K."/>
            <person name="Nilsson E."/>
            <person name="Simone D."/>
            <person name="Lopez-Fernandez M."/>
            <person name="Wu X."/>
            <person name="de Brujin I."/>
            <person name="Lundin D."/>
            <person name="Andersson A."/>
            <person name="Bertilsson S."/>
            <person name="Dopson M."/>
        </authorList>
    </citation>
    <scope>NUCLEOTIDE SEQUENCE</scope>
    <source>
        <strain evidence="1">MM415B09572</strain>
    </source>
</reference>
<evidence type="ECO:0000313" key="1">
    <source>
        <dbReference type="EMBL" id="QJA96321.1"/>
    </source>
</evidence>
<name>A0A6M3LTJ4_9ZZZZ</name>
<proteinExistence type="predicted"/>
<dbReference type="EMBL" id="MT143389">
    <property type="protein sequence ID" value="QJA96321.1"/>
    <property type="molecule type" value="Genomic_DNA"/>
</dbReference>
<dbReference type="AlphaFoldDB" id="A0A6M3LTJ4"/>
<gene>
    <name evidence="1" type="ORF">MM415B09572_0003</name>
</gene>
<sequence>MGAKKKFIYIAVKSIPAMGMETTHAFGTLPKLMDTMGIEDKKYRTIQNKTVVKGTTVIEKVKSFVIKIRRLEIIY</sequence>